<dbReference type="VEuPathDB" id="VectorBase:ACUA015928"/>
<dbReference type="EMBL" id="AXCM01017190">
    <property type="status" value="NOT_ANNOTATED_CDS"/>
    <property type="molecule type" value="Genomic_DNA"/>
</dbReference>
<keyword evidence="3" id="KW-1185">Reference proteome</keyword>
<feature type="compositionally biased region" description="Low complexity" evidence="1">
    <location>
        <begin position="162"/>
        <end position="183"/>
    </location>
</feature>
<dbReference type="Proteomes" id="UP000075883">
    <property type="component" value="Unassembled WGS sequence"/>
</dbReference>
<dbReference type="EnsemblMetazoa" id="ACUA015928-RA">
    <property type="protein sequence ID" value="ACUA015928-PA"/>
    <property type="gene ID" value="ACUA015928"/>
</dbReference>
<feature type="region of interest" description="Disordered" evidence="1">
    <location>
        <begin position="27"/>
        <end position="54"/>
    </location>
</feature>
<evidence type="ECO:0000256" key="1">
    <source>
        <dbReference type="SAM" id="MobiDB-lite"/>
    </source>
</evidence>
<accession>A0A182MDZ5</accession>
<feature type="region of interest" description="Disordered" evidence="1">
    <location>
        <begin position="161"/>
        <end position="183"/>
    </location>
</feature>
<dbReference type="AlphaFoldDB" id="A0A182MDZ5"/>
<organism evidence="2 3">
    <name type="scientific">Anopheles culicifacies</name>
    <dbReference type="NCBI Taxonomy" id="139723"/>
    <lineage>
        <taxon>Eukaryota</taxon>
        <taxon>Metazoa</taxon>
        <taxon>Ecdysozoa</taxon>
        <taxon>Arthropoda</taxon>
        <taxon>Hexapoda</taxon>
        <taxon>Insecta</taxon>
        <taxon>Pterygota</taxon>
        <taxon>Neoptera</taxon>
        <taxon>Endopterygota</taxon>
        <taxon>Diptera</taxon>
        <taxon>Nematocera</taxon>
        <taxon>Culicoidea</taxon>
        <taxon>Culicidae</taxon>
        <taxon>Anophelinae</taxon>
        <taxon>Anopheles</taxon>
        <taxon>culicifacies species complex</taxon>
    </lineage>
</organism>
<name>A0A182MDZ5_9DIPT</name>
<reference evidence="3" key="1">
    <citation type="submission" date="2013-09" db="EMBL/GenBank/DDBJ databases">
        <title>The Genome Sequence of Anopheles culicifacies species A.</title>
        <authorList>
            <consortium name="The Broad Institute Genomics Platform"/>
            <person name="Neafsey D.E."/>
            <person name="Besansky N."/>
            <person name="Howell P."/>
            <person name="Walton C."/>
            <person name="Young S.K."/>
            <person name="Zeng Q."/>
            <person name="Gargeya S."/>
            <person name="Fitzgerald M."/>
            <person name="Haas B."/>
            <person name="Abouelleil A."/>
            <person name="Allen A.W."/>
            <person name="Alvarado L."/>
            <person name="Arachchi H.M."/>
            <person name="Berlin A.M."/>
            <person name="Chapman S.B."/>
            <person name="Gainer-Dewar J."/>
            <person name="Goldberg J."/>
            <person name="Griggs A."/>
            <person name="Gujja S."/>
            <person name="Hansen M."/>
            <person name="Howarth C."/>
            <person name="Imamovic A."/>
            <person name="Ireland A."/>
            <person name="Larimer J."/>
            <person name="McCowan C."/>
            <person name="Murphy C."/>
            <person name="Pearson M."/>
            <person name="Poon T.W."/>
            <person name="Priest M."/>
            <person name="Roberts A."/>
            <person name="Saif S."/>
            <person name="Shea T."/>
            <person name="Sisk P."/>
            <person name="Sykes S."/>
            <person name="Wortman J."/>
            <person name="Nusbaum C."/>
            <person name="Birren B."/>
        </authorList>
    </citation>
    <scope>NUCLEOTIDE SEQUENCE [LARGE SCALE GENOMIC DNA]</scope>
    <source>
        <strain evidence="3">A-37</strain>
    </source>
</reference>
<evidence type="ECO:0000313" key="2">
    <source>
        <dbReference type="EnsemblMetazoa" id="ACUA015928-PA"/>
    </source>
</evidence>
<sequence>MTLDSTAMLTTNGTNMDYGVSLQQLASSMNGGSLPNAGNGNGGSAPPHEPMGQMVNPIDRLYSMQNSYFCNQDNPTISCPSTPTGHPGTPPGGLNHHRPTPGSGAQQPNPMHLQHPGLQQQPMPSHHFPTPSNNGPNIVGLGVSNVGMGQHMIGMCNPMLEQQQHQQQQPHQQQQQQQQESVM</sequence>
<evidence type="ECO:0000313" key="3">
    <source>
        <dbReference type="Proteomes" id="UP000075883"/>
    </source>
</evidence>
<feature type="region of interest" description="Disordered" evidence="1">
    <location>
        <begin position="78"/>
        <end position="137"/>
    </location>
</feature>
<reference evidence="2" key="2">
    <citation type="submission" date="2020-05" db="UniProtKB">
        <authorList>
            <consortium name="EnsemblMetazoa"/>
        </authorList>
    </citation>
    <scope>IDENTIFICATION</scope>
    <source>
        <strain evidence="2">A-37</strain>
    </source>
</reference>
<protein>
    <submittedName>
        <fullName evidence="2">Uncharacterized protein</fullName>
    </submittedName>
</protein>
<proteinExistence type="predicted"/>